<evidence type="ECO:0000256" key="1">
    <source>
        <dbReference type="ARBA" id="ARBA00022801"/>
    </source>
</evidence>
<keyword evidence="6" id="KW-1185">Reference proteome</keyword>
<dbReference type="InterPro" id="IPR001547">
    <property type="entry name" value="Glyco_hydro_5"/>
</dbReference>
<keyword evidence="1 3" id="KW-0378">Hydrolase</keyword>
<dbReference type="RefSeq" id="WP_303522951.1">
    <property type="nucleotide sequence ID" value="NZ_JAUOQO010001168.1"/>
</dbReference>
<organism evidence="5 6">
    <name type="scientific">Staphylococcus pasteuri_A</name>
    <dbReference type="NCBI Taxonomy" id="3062664"/>
    <lineage>
        <taxon>Bacteria</taxon>
        <taxon>Bacillati</taxon>
        <taxon>Bacillota</taxon>
        <taxon>Bacilli</taxon>
        <taxon>Bacillales</taxon>
        <taxon>Staphylococcaceae</taxon>
        <taxon>Staphylococcus</taxon>
    </lineage>
</organism>
<evidence type="ECO:0000256" key="2">
    <source>
        <dbReference type="ARBA" id="ARBA00023295"/>
    </source>
</evidence>
<dbReference type="AlphaFoldDB" id="A0AAW7Z0I3"/>
<comment type="caution">
    <text evidence="5">The sequence shown here is derived from an EMBL/GenBank/DDBJ whole genome shotgun (WGS) entry which is preliminary data.</text>
</comment>
<evidence type="ECO:0000259" key="4">
    <source>
        <dbReference type="Pfam" id="PF00150"/>
    </source>
</evidence>
<dbReference type="GO" id="GO:0004553">
    <property type="term" value="F:hydrolase activity, hydrolyzing O-glycosyl compounds"/>
    <property type="evidence" value="ECO:0007669"/>
    <property type="project" value="InterPro"/>
</dbReference>
<dbReference type="InterPro" id="IPR017853">
    <property type="entry name" value="GH"/>
</dbReference>
<feature type="non-terminal residue" evidence="5">
    <location>
        <position position="75"/>
    </location>
</feature>
<dbReference type="SUPFAM" id="SSF51445">
    <property type="entry name" value="(Trans)glycosidases"/>
    <property type="match status" value="1"/>
</dbReference>
<dbReference type="GO" id="GO:0000272">
    <property type="term" value="P:polysaccharide catabolic process"/>
    <property type="evidence" value="ECO:0007669"/>
    <property type="project" value="InterPro"/>
</dbReference>
<dbReference type="EMBL" id="JAUOQO010001168">
    <property type="protein sequence ID" value="MDO6575747.1"/>
    <property type="molecule type" value="Genomic_DNA"/>
</dbReference>
<dbReference type="Pfam" id="PF00150">
    <property type="entry name" value="Cellulase"/>
    <property type="match status" value="1"/>
</dbReference>
<reference evidence="5" key="1">
    <citation type="submission" date="2023-07" db="EMBL/GenBank/DDBJ databases">
        <title>Genome content predicts the carbon catabolic preferences of heterotrophic bacteria.</title>
        <authorList>
            <person name="Gralka M."/>
        </authorList>
    </citation>
    <scope>NUCLEOTIDE SEQUENCE</scope>
    <source>
        <strain evidence="5">E2R20</strain>
    </source>
</reference>
<evidence type="ECO:0000256" key="3">
    <source>
        <dbReference type="RuleBase" id="RU361153"/>
    </source>
</evidence>
<accession>A0AAW7Z0I3</accession>
<evidence type="ECO:0000313" key="5">
    <source>
        <dbReference type="EMBL" id="MDO6575747.1"/>
    </source>
</evidence>
<dbReference type="Proteomes" id="UP001170310">
    <property type="component" value="Unassembled WGS sequence"/>
</dbReference>
<protein>
    <submittedName>
        <fullName evidence="5">Cellulase family glycosylhydrolase</fullName>
    </submittedName>
</protein>
<feature type="non-terminal residue" evidence="5">
    <location>
        <position position="1"/>
    </location>
</feature>
<sequence length="75" mass="8058">NGQFVAIQVNASANPDLASATSLEVFDAMIAAAKASGMKILLDVHGAEADNMGHIAPLWYKGDITSEDFFSTWEW</sequence>
<evidence type="ECO:0000313" key="6">
    <source>
        <dbReference type="Proteomes" id="UP001170310"/>
    </source>
</evidence>
<comment type="similarity">
    <text evidence="3">Belongs to the glycosyl hydrolase 5 (cellulase A) family.</text>
</comment>
<name>A0AAW7Z0I3_9STAP</name>
<dbReference type="Gene3D" id="3.20.20.80">
    <property type="entry name" value="Glycosidases"/>
    <property type="match status" value="1"/>
</dbReference>
<proteinExistence type="inferred from homology"/>
<feature type="domain" description="Glycoside hydrolase family 5" evidence="4">
    <location>
        <begin position="12"/>
        <end position="75"/>
    </location>
</feature>
<gene>
    <name evidence="5" type="ORF">Q4528_16705</name>
</gene>
<keyword evidence="2 3" id="KW-0326">Glycosidase</keyword>